<gene>
    <name evidence="1" type="ORF">H1D24_41175</name>
</gene>
<dbReference type="AlphaFoldDB" id="A0A7W0DW12"/>
<feature type="non-terminal residue" evidence="1">
    <location>
        <position position="1"/>
    </location>
</feature>
<dbReference type="EMBL" id="JACEHE010000066">
    <property type="protein sequence ID" value="MBA2951990.1"/>
    <property type="molecule type" value="Genomic_DNA"/>
</dbReference>
<reference evidence="1 2" key="1">
    <citation type="submission" date="2020-07" db="EMBL/GenBank/DDBJ databases">
        <title>Streptomyces isolated from Indian soil.</title>
        <authorList>
            <person name="Mandal S."/>
            <person name="Maiti P.K."/>
        </authorList>
    </citation>
    <scope>NUCLEOTIDE SEQUENCE [LARGE SCALE GENOMIC DNA]</scope>
    <source>
        <strain evidence="1 2">PSKA28</strain>
    </source>
</reference>
<protein>
    <submittedName>
        <fullName evidence="1">Uncharacterized protein</fullName>
    </submittedName>
</protein>
<dbReference type="Gene3D" id="2.60.120.200">
    <property type="match status" value="1"/>
</dbReference>
<evidence type="ECO:0000313" key="1">
    <source>
        <dbReference type="EMBL" id="MBA2951990.1"/>
    </source>
</evidence>
<evidence type="ECO:0000313" key="2">
    <source>
        <dbReference type="Proteomes" id="UP000545761"/>
    </source>
</evidence>
<sequence length="527" mass="56366">ELGGAQIHSRYFGMVNEWPLEWEGLQAKTVISCSDITKWAGLEDELKPMLVQEILLDRPTAYYPLSEPAESTSAGDLAGTSGVGTLSIVQAGSGGTLEFGAGTGPSGLVAPVFTPASSTAGKYLSADLGQAFVDANSNFRVRAEAWFSTSTTGRVLMALTSTDLSTKLIILLESGTGKVLIEKDQGDGLQTYVFGTPNLANGALHHLVYNEFENLLYVDGVSYSLTAFNGTDLRILTVGGYANQRLWSGQIAQLAIYCRSVTAADLAGHYTTGTTEHVGESASARMSRIASYLGLTVTTQGSIFDAIGSQKDLGKPALTHLRDIESTESGKLLASRSAAALLFQSRDVRYNPSPALSLTYADVETNGVKYADDDQKMINDVTASRPGGATQRVINQTAIDTYGPKPKTLELFKASDLKVTDASNWLVSRYADPPPEIRQLPVEAFSMPLATYRALLNADVSTVIGLTGLPVEAPSSTATVVVEGYEETIGLSQHHINFHTSRADTDNVWILNDSTYSVLDSTTRLAY</sequence>
<dbReference type="SUPFAM" id="SSF49899">
    <property type="entry name" value="Concanavalin A-like lectins/glucanases"/>
    <property type="match status" value="1"/>
</dbReference>
<dbReference type="InterPro" id="IPR013320">
    <property type="entry name" value="ConA-like_dom_sf"/>
</dbReference>
<organism evidence="1 2">
    <name type="scientific">Streptomyces himalayensis subsp. himalayensis</name>
    <dbReference type="NCBI Taxonomy" id="2756131"/>
    <lineage>
        <taxon>Bacteria</taxon>
        <taxon>Bacillati</taxon>
        <taxon>Actinomycetota</taxon>
        <taxon>Actinomycetes</taxon>
        <taxon>Kitasatosporales</taxon>
        <taxon>Streptomycetaceae</taxon>
        <taxon>Streptomyces</taxon>
        <taxon>Streptomyces himalayensis</taxon>
    </lineage>
</organism>
<proteinExistence type="predicted"/>
<accession>A0A7W0DW12</accession>
<comment type="caution">
    <text evidence="1">The sequence shown here is derived from an EMBL/GenBank/DDBJ whole genome shotgun (WGS) entry which is preliminary data.</text>
</comment>
<name>A0A7W0DW12_9ACTN</name>
<dbReference type="Proteomes" id="UP000545761">
    <property type="component" value="Unassembled WGS sequence"/>
</dbReference>